<organism evidence="5 6">
    <name type="scientific">Candida albicans (strain SC5314 / ATCC MYA-2876)</name>
    <name type="common">Yeast</name>
    <dbReference type="NCBI Taxonomy" id="237561"/>
    <lineage>
        <taxon>Eukaryota</taxon>
        <taxon>Fungi</taxon>
        <taxon>Dikarya</taxon>
        <taxon>Ascomycota</taxon>
        <taxon>Saccharomycotina</taxon>
        <taxon>Pichiomycetes</taxon>
        <taxon>Debaryomycetaceae</taxon>
        <taxon>Candida/Lodderomyces clade</taxon>
        <taxon>Candida</taxon>
    </lineage>
</organism>
<evidence type="ECO:0000256" key="2">
    <source>
        <dbReference type="ARBA" id="ARBA00023445"/>
    </source>
</evidence>
<dbReference type="eggNOG" id="KOG1502">
    <property type="taxonomic scope" value="Eukaryota"/>
</dbReference>
<evidence type="ECO:0000256" key="1">
    <source>
        <dbReference type="ARBA" id="ARBA00023002"/>
    </source>
</evidence>
<dbReference type="InterPro" id="IPR050425">
    <property type="entry name" value="NAD(P)_dehydrat-like"/>
</dbReference>
<dbReference type="Pfam" id="PF01370">
    <property type="entry name" value="Epimerase"/>
    <property type="match status" value="1"/>
</dbReference>
<gene>
    <name evidence="5" type="ordered locus">CAALFM_C701050WA</name>
    <name evidence="4" type="ordered locus">orf19.7009</name>
</gene>
<evidence type="ECO:0000259" key="3">
    <source>
        <dbReference type="Pfam" id="PF01370"/>
    </source>
</evidence>
<dbReference type="FunFam" id="3.40.50.720:FF:001355">
    <property type="entry name" value="Uncharacterized protein CaJ7.0123"/>
    <property type="match status" value="1"/>
</dbReference>
<proteinExistence type="inferred from homology"/>
<reference evidence="5 6" key="2">
    <citation type="journal article" date="2007" name="Genome Biol.">
        <title>Assembly of the Candida albicans genome into sixteen supercontigs aligned on the eight chromosomes.</title>
        <authorList>
            <person name="van het Hoog M."/>
            <person name="Rast T.J."/>
            <person name="Martchenko M."/>
            <person name="Grindle S."/>
            <person name="Dignard D."/>
            <person name="Hogues H."/>
            <person name="Cuomo C."/>
            <person name="Berriman M."/>
            <person name="Scherer S."/>
            <person name="Magee B.B."/>
            <person name="Whiteway M."/>
            <person name="Chibana H."/>
            <person name="Nantel A."/>
            <person name="Magee P.T."/>
        </authorList>
    </citation>
    <scope>GENOME REANNOTATION</scope>
    <source>
        <strain evidence="6">SC5314 / ATCC MYA-2876</strain>
    </source>
</reference>
<reference evidence="5 6" key="1">
    <citation type="journal article" date="2004" name="Proc. Natl. Acad. Sci. U.S.A.">
        <title>The diploid genome sequence of Candida albicans.</title>
        <authorList>
            <person name="Jones T."/>
            <person name="Federspiel N.A."/>
            <person name="Chibana H."/>
            <person name="Dungan J."/>
            <person name="Kalman S."/>
            <person name="Magee B.B."/>
            <person name="Newport G."/>
            <person name="Thorstenson Y.R."/>
            <person name="Agabian N."/>
            <person name="Magee P.T."/>
            <person name="Davis R.W."/>
            <person name="Scherer S."/>
        </authorList>
    </citation>
    <scope>NUCLEOTIDE SEQUENCE [LARGE SCALE GENOMIC DNA]</scope>
    <source>
        <strain evidence="6">SC5314 / ATCC MYA-2876</strain>
    </source>
</reference>
<dbReference type="CDD" id="cd05227">
    <property type="entry name" value="AR_SDR_e"/>
    <property type="match status" value="1"/>
</dbReference>
<name>A0A1D8PQR8_CANAL</name>
<accession>A0A1D8PQR8</accession>
<dbReference type="PANTHER" id="PTHR10366">
    <property type="entry name" value="NAD DEPENDENT EPIMERASE/DEHYDRATASE"/>
    <property type="match status" value="1"/>
</dbReference>
<dbReference type="InParanoid" id="A0A1D8PQR8"/>
<protein>
    <recommendedName>
        <fullName evidence="3">NAD-dependent epimerase/dehydratase domain-containing protein</fullName>
    </recommendedName>
</protein>
<dbReference type="InterPro" id="IPR001509">
    <property type="entry name" value="Epimerase_deHydtase"/>
</dbReference>
<dbReference type="RefSeq" id="XP_720303.1">
    <property type="nucleotide sequence ID" value="XM_715210.1"/>
</dbReference>
<dbReference type="PANTHER" id="PTHR10366:SF564">
    <property type="entry name" value="STEROL-4-ALPHA-CARBOXYLATE 3-DEHYDROGENASE, DECARBOXYLATING"/>
    <property type="match status" value="1"/>
</dbReference>
<dbReference type="SMR" id="A0A1D8PQR8"/>
<dbReference type="GeneID" id="3638017"/>
<reference evidence="5 6" key="3">
    <citation type="journal article" date="2013" name="Genome Biol.">
        <title>Assembly of a phased diploid Candida albicans genome facilitates allele-specific measurements and provides a simple model for repeat and indel structure.</title>
        <authorList>
            <person name="Muzzey D."/>
            <person name="Schwartz K."/>
            <person name="Weissman J.S."/>
            <person name="Sherlock G."/>
        </authorList>
    </citation>
    <scope>NUCLEOTIDE SEQUENCE [LARGE SCALE GENOMIC DNA]</scope>
    <source>
        <strain evidence="6">SC5314 / ATCC MYA-2876</strain>
    </source>
</reference>
<dbReference type="VEuPathDB" id="FungiDB:C7_01050W_A"/>
<keyword evidence="1" id="KW-0560">Oxidoreductase</keyword>
<dbReference type="EMBL" id="CP017629">
    <property type="protein sequence ID" value="AOW30480.1"/>
    <property type="molecule type" value="Genomic_DNA"/>
</dbReference>
<comment type="similarity">
    <text evidence="2">Belongs to the NAD(P)-dependent epimerase/dehydratase family. Dihydroflavonol-4-reductase subfamily.</text>
</comment>
<evidence type="ECO:0000313" key="6">
    <source>
        <dbReference type="Proteomes" id="UP000000559"/>
    </source>
</evidence>
<feature type="domain" description="NAD-dependent epimerase/dehydratase" evidence="3">
    <location>
        <begin position="5"/>
        <end position="214"/>
    </location>
</feature>
<dbReference type="Gene3D" id="3.40.50.720">
    <property type="entry name" value="NAD(P)-binding Rossmann-like Domain"/>
    <property type="match status" value="1"/>
</dbReference>
<dbReference type="STRING" id="237561.A0A1D8PQR8"/>
<dbReference type="CGD" id="CAL0000186178">
    <property type="gene designation" value="orf19.7009"/>
</dbReference>
<dbReference type="SUPFAM" id="SSF51735">
    <property type="entry name" value="NAD(P)-binding Rossmann-fold domains"/>
    <property type="match status" value="1"/>
</dbReference>
<keyword evidence="6" id="KW-1185">Reference proteome</keyword>
<dbReference type="Proteomes" id="UP000000559">
    <property type="component" value="Chromosome 7"/>
</dbReference>
<dbReference type="AlphaFoldDB" id="A0A1D8PQR8"/>
<dbReference type="KEGG" id="cal:CAALFM_C701050WA"/>
<dbReference type="OMA" id="HKEATIF"/>
<dbReference type="OrthoDB" id="2735536at2759"/>
<sequence length="347" mass="38574">MSKTVILTGASGYIGQHILGELLDQNYKVIAIVRSQKSSDTLSKLFKQTPKLQFEIVEQFDKPHALDKVLEKHKEATIFISTAAVVTFHAEDYERDVLDPAIDLVKNIFSSIKEHAPQITRVILTSSSASVVGLDKAFSYDAEYSDNDWSPFTREMSTSDGTMAYFASKKLAEKEAWKFLKEEKPNFDLVVIMPALILGPVRFSSELKNGKFPSTSGIIGGLLHLKSDDPIQPMAAGAVDVRDVAKVHVDVITSEKASNQRILVESGKVTNDNIIQTIIDNFPSYKDKLPTPNPVPHSKFVKPKDERSRKIIGFSLRSLGDSVVDLVKQIDQENSVIESIKKLDIKK</sequence>
<dbReference type="InterPro" id="IPR036291">
    <property type="entry name" value="NAD(P)-bd_dom_sf"/>
</dbReference>
<dbReference type="GO" id="GO:0016616">
    <property type="term" value="F:oxidoreductase activity, acting on the CH-OH group of donors, NAD or NADP as acceptor"/>
    <property type="evidence" value="ECO:0000318"/>
    <property type="project" value="GO_Central"/>
</dbReference>
<evidence type="ECO:0000313" key="4">
    <source>
        <dbReference type="CGD" id="CAL0000186178"/>
    </source>
</evidence>
<evidence type="ECO:0000313" key="5">
    <source>
        <dbReference type="EMBL" id="AOW30480.1"/>
    </source>
</evidence>